<dbReference type="PANTHER" id="PTHR43595">
    <property type="entry name" value="37S RIBOSOMAL PROTEIN S26, MITOCHONDRIAL"/>
    <property type="match status" value="1"/>
</dbReference>
<accession>A0A0R3MTT4</accession>
<dbReference type="OrthoDB" id="9803125at2"/>
<dbReference type="GO" id="GO:0046872">
    <property type="term" value="F:metal ion binding"/>
    <property type="evidence" value="ECO:0007669"/>
    <property type="project" value="UniProtKB-KW"/>
</dbReference>
<dbReference type="EC" id="1.15.1.1" evidence="2 6"/>
<dbReference type="InterPro" id="IPR036314">
    <property type="entry name" value="SOD_C_sf"/>
</dbReference>
<name>A0A0R3MTT4_9BRAD</name>
<sequence>MSSMSRRHLMFAATGIAAMATAPRLVFAQAAAPAPAAAPTGPFTLPPLTYPTNAFEPHIDAKTMEIHHGKHHAAYVANLNNVAKTNAQLGTAKIEDVLGNLNALDDSIKFTVRNNLGGHANHTMFWEIMGPNGGKPEGEVLAAIDRDLGGMEKFQNDFNAAGGRQFGSGWVFVTVGKDGKLAIETRPNQDNPMMDGKRALMGNDVWEHAYYLNYQNRRADYLKAWWNTVNWAKIAERYAAAKAGTLGV</sequence>
<evidence type="ECO:0000259" key="9">
    <source>
        <dbReference type="Pfam" id="PF02777"/>
    </source>
</evidence>
<keyword evidence="3 5" id="KW-0479">Metal-binding</keyword>
<evidence type="ECO:0000256" key="2">
    <source>
        <dbReference type="ARBA" id="ARBA00012682"/>
    </source>
</evidence>
<dbReference type="GO" id="GO:0005737">
    <property type="term" value="C:cytoplasm"/>
    <property type="evidence" value="ECO:0007669"/>
    <property type="project" value="TreeGrafter"/>
</dbReference>
<feature type="binding site" evidence="5">
    <location>
        <position position="208"/>
    </location>
    <ligand>
        <name>Mn(2+)</name>
        <dbReference type="ChEBI" id="CHEBI:29035"/>
    </ligand>
</feature>
<comment type="catalytic activity">
    <reaction evidence="6">
        <text>2 superoxide + 2 H(+) = H2O2 + O2</text>
        <dbReference type="Rhea" id="RHEA:20696"/>
        <dbReference type="ChEBI" id="CHEBI:15378"/>
        <dbReference type="ChEBI" id="CHEBI:15379"/>
        <dbReference type="ChEBI" id="CHEBI:16240"/>
        <dbReference type="ChEBI" id="CHEBI:18421"/>
        <dbReference type="EC" id="1.15.1.1"/>
    </reaction>
</comment>
<feature type="binding site" evidence="5">
    <location>
        <position position="122"/>
    </location>
    <ligand>
        <name>Mn(2+)</name>
        <dbReference type="ChEBI" id="CHEBI:29035"/>
    </ligand>
</feature>
<dbReference type="Pfam" id="PF02777">
    <property type="entry name" value="Sod_Fe_C"/>
    <property type="match status" value="1"/>
</dbReference>
<dbReference type="Proteomes" id="UP000052023">
    <property type="component" value="Unassembled WGS sequence"/>
</dbReference>
<dbReference type="SUPFAM" id="SSF54719">
    <property type="entry name" value="Fe,Mn superoxide dismutase (SOD), C-terminal domain"/>
    <property type="match status" value="1"/>
</dbReference>
<keyword evidence="7" id="KW-0732">Signal</keyword>
<keyword evidence="11" id="KW-1185">Reference proteome</keyword>
<evidence type="ECO:0000256" key="1">
    <source>
        <dbReference type="ARBA" id="ARBA00008714"/>
    </source>
</evidence>
<dbReference type="InterPro" id="IPR036324">
    <property type="entry name" value="Mn/Fe_SOD_N_sf"/>
</dbReference>
<dbReference type="Gene3D" id="3.55.40.20">
    <property type="entry name" value="Iron/manganese superoxide dismutase, C-terminal domain"/>
    <property type="match status" value="1"/>
</dbReference>
<evidence type="ECO:0000256" key="7">
    <source>
        <dbReference type="SAM" id="SignalP"/>
    </source>
</evidence>
<dbReference type="GO" id="GO:0004784">
    <property type="term" value="F:superoxide dismutase activity"/>
    <property type="evidence" value="ECO:0007669"/>
    <property type="project" value="UniProtKB-EC"/>
</dbReference>
<gene>
    <name evidence="10" type="ORF">CQ13_05470</name>
</gene>
<proteinExistence type="inferred from homology"/>
<comment type="caution">
    <text evidence="10">The sequence shown here is derived from an EMBL/GenBank/DDBJ whole genome shotgun (WGS) entry which is preliminary data.</text>
</comment>
<dbReference type="PRINTS" id="PR01703">
    <property type="entry name" value="MNSODISMTASE"/>
</dbReference>
<dbReference type="FunFam" id="3.55.40.20:FF:000004">
    <property type="entry name" value="Superoxide dismutase [Fe]"/>
    <property type="match status" value="1"/>
</dbReference>
<evidence type="ECO:0000313" key="10">
    <source>
        <dbReference type="EMBL" id="KRR23492.1"/>
    </source>
</evidence>
<dbReference type="PROSITE" id="PS51318">
    <property type="entry name" value="TAT"/>
    <property type="match status" value="1"/>
</dbReference>
<feature type="chain" id="PRO_5006444621" description="Superoxide dismutase" evidence="7">
    <location>
        <begin position="29"/>
        <end position="248"/>
    </location>
</feature>
<protein>
    <recommendedName>
        <fullName evidence="2 6">Superoxide dismutase</fullName>
        <ecNumber evidence="2 6">1.15.1.1</ecNumber>
    </recommendedName>
</protein>
<comment type="function">
    <text evidence="6">Destroys radicals which are normally produced within the cells and which are toxic to biological systems.</text>
</comment>
<keyword evidence="4 6" id="KW-0560">Oxidoreductase</keyword>
<dbReference type="InterPro" id="IPR019831">
    <property type="entry name" value="Mn/Fe_SOD_N"/>
</dbReference>
<dbReference type="InterPro" id="IPR019833">
    <property type="entry name" value="Mn/Fe_SOD_BS"/>
</dbReference>
<evidence type="ECO:0000256" key="4">
    <source>
        <dbReference type="ARBA" id="ARBA00023002"/>
    </source>
</evidence>
<evidence type="ECO:0000256" key="3">
    <source>
        <dbReference type="ARBA" id="ARBA00022723"/>
    </source>
</evidence>
<dbReference type="AlphaFoldDB" id="A0A0R3MTT4"/>
<feature type="binding site" evidence="5">
    <location>
        <position position="204"/>
    </location>
    <ligand>
        <name>Mn(2+)</name>
        <dbReference type="ChEBI" id="CHEBI:29035"/>
    </ligand>
</feature>
<dbReference type="SUPFAM" id="SSF46609">
    <property type="entry name" value="Fe,Mn superoxide dismutase (SOD), N-terminal domain"/>
    <property type="match status" value="1"/>
</dbReference>
<dbReference type="PIRSF" id="PIRSF000349">
    <property type="entry name" value="SODismutase"/>
    <property type="match status" value="1"/>
</dbReference>
<dbReference type="PROSITE" id="PS00088">
    <property type="entry name" value="SOD_MN"/>
    <property type="match status" value="1"/>
</dbReference>
<feature type="signal peptide" evidence="7">
    <location>
        <begin position="1"/>
        <end position="28"/>
    </location>
</feature>
<evidence type="ECO:0000313" key="11">
    <source>
        <dbReference type="Proteomes" id="UP000052023"/>
    </source>
</evidence>
<feature type="binding site" evidence="5">
    <location>
        <position position="67"/>
    </location>
    <ligand>
        <name>Mn(2+)</name>
        <dbReference type="ChEBI" id="CHEBI:29035"/>
    </ligand>
</feature>
<reference evidence="10 11" key="1">
    <citation type="submission" date="2014-03" db="EMBL/GenBank/DDBJ databases">
        <title>Bradyrhizobium valentinum sp. nov., isolated from effective nodules of Lupinus mariae-josephae, a lupine endemic of basic-lime soils in Eastern Spain.</title>
        <authorList>
            <person name="Duran D."/>
            <person name="Rey L."/>
            <person name="Navarro A."/>
            <person name="Busquets A."/>
            <person name="Imperial J."/>
            <person name="Ruiz-Argueso T."/>
        </authorList>
    </citation>
    <scope>NUCLEOTIDE SEQUENCE [LARGE SCALE GENOMIC DNA]</scope>
    <source>
        <strain evidence="10 11">Ro19</strain>
    </source>
</reference>
<dbReference type="RefSeq" id="WP_057844738.1">
    <property type="nucleotide sequence ID" value="NZ_LLYA01000159.1"/>
</dbReference>
<dbReference type="EMBL" id="LLYA01000159">
    <property type="protein sequence ID" value="KRR23492.1"/>
    <property type="molecule type" value="Genomic_DNA"/>
</dbReference>
<dbReference type="InterPro" id="IPR001189">
    <property type="entry name" value="Mn/Fe_SOD"/>
</dbReference>
<evidence type="ECO:0000256" key="6">
    <source>
        <dbReference type="RuleBase" id="RU000414"/>
    </source>
</evidence>
<feature type="domain" description="Manganese/iron superoxide dismutase N-terminal" evidence="8">
    <location>
        <begin position="43"/>
        <end position="129"/>
    </location>
</feature>
<evidence type="ECO:0000256" key="5">
    <source>
        <dbReference type="PIRSR" id="PIRSR000349-1"/>
    </source>
</evidence>
<dbReference type="InterPro" id="IPR006311">
    <property type="entry name" value="TAT_signal"/>
</dbReference>
<dbReference type="Pfam" id="PF00081">
    <property type="entry name" value="Sod_Fe_N"/>
    <property type="match status" value="1"/>
</dbReference>
<organism evidence="10 11">
    <name type="scientific">Bradyrhizobium retamae</name>
    <dbReference type="NCBI Taxonomy" id="1300035"/>
    <lineage>
        <taxon>Bacteria</taxon>
        <taxon>Pseudomonadati</taxon>
        <taxon>Pseudomonadota</taxon>
        <taxon>Alphaproteobacteria</taxon>
        <taxon>Hyphomicrobiales</taxon>
        <taxon>Nitrobacteraceae</taxon>
        <taxon>Bradyrhizobium</taxon>
    </lineage>
</organism>
<dbReference type="InterPro" id="IPR019832">
    <property type="entry name" value="Mn/Fe_SOD_C"/>
</dbReference>
<dbReference type="PANTHER" id="PTHR43595:SF2">
    <property type="entry name" value="SMALL RIBOSOMAL SUBUNIT PROTEIN MS42"/>
    <property type="match status" value="1"/>
</dbReference>
<feature type="domain" description="Manganese/iron superoxide dismutase C-terminal" evidence="9">
    <location>
        <begin position="136"/>
        <end position="237"/>
    </location>
</feature>
<evidence type="ECO:0000259" key="8">
    <source>
        <dbReference type="Pfam" id="PF00081"/>
    </source>
</evidence>
<comment type="similarity">
    <text evidence="1 6">Belongs to the iron/manganese superoxide dismutase family.</text>
</comment>
<dbReference type="Gene3D" id="1.10.287.990">
    <property type="entry name" value="Fe,Mn superoxide dismutase (SOD) domain"/>
    <property type="match status" value="1"/>
</dbReference>